<keyword evidence="3" id="KW-0539">Nucleus</keyword>
<evidence type="ECO:0000256" key="3">
    <source>
        <dbReference type="ARBA" id="ARBA00023242"/>
    </source>
</evidence>
<dbReference type="InterPro" id="IPR033467">
    <property type="entry name" value="Tesmin/TSO1-like_CXC"/>
</dbReference>
<reference evidence="5 6" key="1">
    <citation type="journal article" date="2007" name="Nature">
        <title>Evolution of genes and genomes on the Drosophila phylogeny.</title>
        <authorList>
            <consortium name="Drosophila 12 Genomes Consortium"/>
            <person name="Clark A.G."/>
            <person name="Eisen M.B."/>
            <person name="Smith D.R."/>
            <person name="Bergman C.M."/>
            <person name="Oliver B."/>
            <person name="Markow T.A."/>
            <person name="Kaufman T.C."/>
            <person name="Kellis M."/>
            <person name="Gelbart W."/>
            <person name="Iyer V.N."/>
            <person name="Pollard D.A."/>
            <person name="Sackton T.B."/>
            <person name="Larracuente A.M."/>
            <person name="Singh N.D."/>
            <person name="Abad J.P."/>
            <person name="Abt D.N."/>
            <person name="Adryan B."/>
            <person name="Aguade M."/>
            <person name="Akashi H."/>
            <person name="Anderson W.W."/>
            <person name="Aquadro C.F."/>
            <person name="Ardell D.H."/>
            <person name="Arguello R."/>
            <person name="Artieri C.G."/>
            <person name="Barbash D.A."/>
            <person name="Barker D."/>
            <person name="Barsanti P."/>
            <person name="Batterham P."/>
            <person name="Batzoglou S."/>
            <person name="Begun D."/>
            <person name="Bhutkar A."/>
            <person name="Blanco E."/>
            <person name="Bosak S.A."/>
            <person name="Bradley R.K."/>
            <person name="Brand A.D."/>
            <person name="Brent M.R."/>
            <person name="Brooks A.N."/>
            <person name="Brown R.H."/>
            <person name="Butlin R.K."/>
            <person name="Caggese C."/>
            <person name="Calvi B.R."/>
            <person name="Bernardo de Carvalho A."/>
            <person name="Caspi A."/>
            <person name="Castrezana S."/>
            <person name="Celniker S.E."/>
            <person name="Chang J.L."/>
            <person name="Chapple C."/>
            <person name="Chatterji S."/>
            <person name="Chinwalla A."/>
            <person name="Civetta A."/>
            <person name="Clifton S.W."/>
            <person name="Comeron J.M."/>
            <person name="Costello J.C."/>
            <person name="Coyne J.A."/>
            <person name="Daub J."/>
            <person name="David R.G."/>
            <person name="Delcher A.L."/>
            <person name="Delehaunty K."/>
            <person name="Do C.B."/>
            <person name="Ebling H."/>
            <person name="Edwards K."/>
            <person name="Eickbush T."/>
            <person name="Evans J.D."/>
            <person name="Filipski A."/>
            <person name="Findeiss S."/>
            <person name="Freyhult E."/>
            <person name="Fulton L."/>
            <person name="Fulton R."/>
            <person name="Garcia A.C."/>
            <person name="Gardiner A."/>
            <person name="Garfield D.A."/>
            <person name="Garvin B.E."/>
            <person name="Gibson G."/>
            <person name="Gilbert D."/>
            <person name="Gnerre S."/>
            <person name="Godfrey J."/>
            <person name="Good R."/>
            <person name="Gotea V."/>
            <person name="Gravely B."/>
            <person name="Greenberg A.J."/>
            <person name="Griffiths-Jones S."/>
            <person name="Gross S."/>
            <person name="Guigo R."/>
            <person name="Gustafson E.A."/>
            <person name="Haerty W."/>
            <person name="Hahn M.W."/>
            <person name="Halligan D.L."/>
            <person name="Halpern A.L."/>
            <person name="Halter G.M."/>
            <person name="Han M.V."/>
            <person name="Heger A."/>
            <person name="Hillier L."/>
            <person name="Hinrichs A.S."/>
            <person name="Holmes I."/>
            <person name="Hoskins R.A."/>
            <person name="Hubisz M.J."/>
            <person name="Hultmark D."/>
            <person name="Huntley M.A."/>
            <person name="Jaffe D.B."/>
            <person name="Jagadeeshan S."/>
            <person name="Jeck W.R."/>
            <person name="Johnson J."/>
            <person name="Jones C.D."/>
            <person name="Jordan W.C."/>
            <person name="Karpen G.H."/>
            <person name="Kataoka E."/>
            <person name="Keightley P.D."/>
            <person name="Kheradpour P."/>
            <person name="Kirkness E.F."/>
            <person name="Koerich L.B."/>
            <person name="Kristiansen K."/>
            <person name="Kudrna D."/>
            <person name="Kulathinal R.J."/>
            <person name="Kumar S."/>
            <person name="Kwok R."/>
            <person name="Lander E."/>
            <person name="Langley C.H."/>
            <person name="Lapoint R."/>
            <person name="Lazzaro B.P."/>
            <person name="Lee S.J."/>
            <person name="Levesque L."/>
            <person name="Li R."/>
            <person name="Lin C.F."/>
            <person name="Lin M.F."/>
            <person name="Lindblad-Toh K."/>
            <person name="Llopart A."/>
            <person name="Long M."/>
            <person name="Low L."/>
            <person name="Lozovsky E."/>
            <person name="Lu J."/>
            <person name="Luo M."/>
            <person name="Machado C.A."/>
            <person name="Makalowski W."/>
            <person name="Marzo M."/>
            <person name="Matsuda M."/>
            <person name="Matzkin L."/>
            <person name="McAllister B."/>
            <person name="McBride C.S."/>
            <person name="McKernan B."/>
            <person name="McKernan K."/>
            <person name="Mendez-Lago M."/>
            <person name="Minx P."/>
            <person name="Mollenhauer M.U."/>
            <person name="Montooth K."/>
            <person name="Mount S.M."/>
            <person name="Mu X."/>
            <person name="Myers E."/>
            <person name="Negre B."/>
            <person name="Newfeld S."/>
            <person name="Nielsen R."/>
            <person name="Noor M.A."/>
            <person name="O'Grady P."/>
            <person name="Pachter L."/>
            <person name="Papaceit M."/>
            <person name="Parisi M.J."/>
            <person name="Parisi M."/>
            <person name="Parts L."/>
            <person name="Pedersen J.S."/>
            <person name="Pesole G."/>
            <person name="Phillippy A.M."/>
            <person name="Ponting C.P."/>
            <person name="Pop M."/>
            <person name="Porcelli D."/>
            <person name="Powell J.R."/>
            <person name="Prohaska S."/>
            <person name="Pruitt K."/>
            <person name="Puig M."/>
            <person name="Quesneville H."/>
            <person name="Ram K.R."/>
            <person name="Rand D."/>
            <person name="Rasmussen M.D."/>
            <person name="Reed L.K."/>
            <person name="Reenan R."/>
            <person name="Reily A."/>
            <person name="Remington K.A."/>
            <person name="Rieger T.T."/>
            <person name="Ritchie M.G."/>
            <person name="Robin C."/>
            <person name="Rogers Y.H."/>
            <person name="Rohde C."/>
            <person name="Rozas J."/>
            <person name="Rubenfield M.J."/>
            <person name="Ruiz A."/>
            <person name="Russo S."/>
            <person name="Salzberg S.L."/>
            <person name="Sanchez-Gracia A."/>
            <person name="Saranga D.J."/>
            <person name="Sato H."/>
            <person name="Schaeffer S.W."/>
            <person name="Schatz M.C."/>
            <person name="Schlenke T."/>
            <person name="Schwartz R."/>
            <person name="Segarra C."/>
            <person name="Singh R.S."/>
            <person name="Sirot L."/>
            <person name="Sirota M."/>
            <person name="Sisneros N.B."/>
            <person name="Smith C.D."/>
            <person name="Smith T.F."/>
            <person name="Spieth J."/>
            <person name="Stage D.E."/>
            <person name="Stark A."/>
            <person name="Stephan W."/>
            <person name="Strausberg R.L."/>
            <person name="Strempel S."/>
            <person name="Sturgill D."/>
            <person name="Sutton G."/>
            <person name="Sutton G.G."/>
            <person name="Tao W."/>
            <person name="Teichmann S."/>
            <person name="Tobari Y.N."/>
            <person name="Tomimura Y."/>
            <person name="Tsolas J.M."/>
            <person name="Valente V.L."/>
            <person name="Venter E."/>
            <person name="Venter J.C."/>
            <person name="Vicario S."/>
            <person name="Vieira F.G."/>
            <person name="Vilella A.J."/>
            <person name="Villasante A."/>
            <person name="Walenz B."/>
            <person name="Wang J."/>
            <person name="Wasserman M."/>
            <person name="Watts T."/>
            <person name="Wilson D."/>
            <person name="Wilson R.K."/>
            <person name="Wing R.A."/>
            <person name="Wolfner M.F."/>
            <person name="Wong A."/>
            <person name="Wong G.K."/>
            <person name="Wu C.I."/>
            <person name="Wu G."/>
            <person name="Yamamoto D."/>
            <person name="Yang H.P."/>
            <person name="Yang S.P."/>
            <person name="Yorke J.A."/>
            <person name="Yoshida K."/>
            <person name="Zdobnov E."/>
            <person name="Zhang P."/>
            <person name="Zhang Y."/>
            <person name="Zimin A.V."/>
            <person name="Baldwin J."/>
            <person name="Abdouelleil A."/>
            <person name="Abdulkadir J."/>
            <person name="Abebe A."/>
            <person name="Abera B."/>
            <person name="Abreu J."/>
            <person name="Acer S.C."/>
            <person name="Aftuck L."/>
            <person name="Alexander A."/>
            <person name="An P."/>
            <person name="Anderson E."/>
            <person name="Anderson S."/>
            <person name="Arachi H."/>
            <person name="Azer M."/>
            <person name="Bachantsang P."/>
            <person name="Barry A."/>
            <person name="Bayul T."/>
            <person name="Berlin A."/>
            <person name="Bessette D."/>
            <person name="Bloom T."/>
            <person name="Blye J."/>
            <person name="Boguslavskiy L."/>
            <person name="Bonnet C."/>
            <person name="Boukhgalter B."/>
            <person name="Bourzgui I."/>
            <person name="Brown A."/>
            <person name="Cahill P."/>
            <person name="Channer S."/>
            <person name="Cheshatsang Y."/>
            <person name="Chuda L."/>
            <person name="Citroen M."/>
            <person name="Collymore A."/>
            <person name="Cooke P."/>
            <person name="Costello M."/>
            <person name="D'Aco K."/>
            <person name="Daza R."/>
            <person name="De Haan G."/>
            <person name="DeGray S."/>
            <person name="DeMaso C."/>
            <person name="Dhargay N."/>
            <person name="Dooley K."/>
            <person name="Dooley E."/>
            <person name="Doricent M."/>
            <person name="Dorje P."/>
            <person name="Dorjee K."/>
            <person name="Dupes A."/>
            <person name="Elong R."/>
            <person name="Falk J."/>
            <person name="Farina A."/>
            <person name="Faro S."/>
            <person name="Ferguson D."/>
            <person name="Fisher S."/>
            <person name="Foley C.D."/>
            <person name="Franke A."/>
            <person name="Friedrich D."/>
            <person name="Gadbois L."/>
            <person name="Gearin G."/>
            <person name="Gearin C.R."/>
            <person name="Giannoukos G."/>
            <person name="Goode T."/>
            <person name="Graham J."/>
            <person name="Grandbois E."/>
            <person name="Grewal S."/>
            <person name="Gyaltsen K."/>
            <person name="Hafez N."/>
            <person name="Hagos B."/>
            <person name="Hall J."/>
            <person name="Henson C."/>
            <person name="Hollinger A."/>
            <person name="Honan T."/>
            <person name="Huard M.D."/>
            <person name="Hughes L."/>
            <person name="Hurhula B."/>
            <person name="Husby M.E."/>
            <person name="Kamat A."/>
            <person name="Kanga B."/>
            <person name="Kashin S."/>
            <person name="Khazanovich D."/>
            <person name="Kisner P."/>
            <person name="Lance K."/>
            <person name="Lara M."/>
            <person name="Lee W."/>
            <person name="Lennon N."/>
            <person name="Letendre F."/>
            <person name="LeVine R."/>
            <person name="Lipovsky A."/>
            <person name="Liu X."/>
            <person name="Liu J."/>
            <person name="Liu S."/>
            <person name="Lokyitsang T."/>
            <person name="Lokyitsang Y."/>
            <person name="Lubonja R."/>
            <person name="Lui A."/>
            <person name="MacDonald P."/>
            <person name="Magnisalis V."/>
            <person name="Maru K."/>
            <person name="Matthews C."/>
            <person name="McCusker W."/>
            <person name="McDonough S."/>
            <person name="Mehta T."/>
            <person name="Meldrim J."/>
            <person name="Meneus L."/>
            <person name="Mihai O."/>
            <person name="Mihalev A."/>
            <person name="Mihova T."/>
            <person name="Mittelman R."/>
            <person name="Mlenga V."/>
            <person name="Montmayeur A."/>
            <person name="Mulrain L."/>
            <person name="Navidi A."/>
            <person name="Naylor J."/>
            <person name="Negash T."/>
            <person name="Nguyen T."/>
            <person name="Nguyen N."/>
            <person name="Nicol R."/>
            <person name="Norbu C."/>
            <person name="Norbu N."/>
            <person name="Novod N."/>
            <person name="O'Neill B."/>
            <person name="Osman S."/>
            <person name="Markiewicz E."/>
            <person name="Oyono O.L."/>
            <person name="Patti C."/>
            <person name="Phunkhang P."/>
            <person name="Pierre F."/>
            <person name="Priest M."/>
            <person name="Raghuraman S."/>
            <person name="Rege F."/>
            <person name="Reyes R."/>
            <person name="Rise C."/>
            <person name="Rogov P."/>
            <person name="Ross K."/>
            <person name="Ryan E."/>
            <person name="Settipalli S."/>
            <person name="Shea T."/>
            <person name="Sherpa N."/>
            <person name="Shi L."/>
            <person name="Shih D."/>
            <person name="Sparrow T."/>
            <person name="Spaulding J."/>
            <person name="Stalker J."/>
            <person name="Stange-Thomann N."/>
            <person name="Stavropoulos S."/>
            <person name="Stone C."/>
            <person name="Strader C."/>
            <person name="Tesfaye S."/>
            <person name="Thomson T."/>
            <person name="Thoulutsang Y."/>
            <person name="Thoulutsang D."/>
            <person name="Topham K."/>
            <person name="Topping I."/>
            <person name="Tsamla T."/>
            <person name="Vassiliev H."/>
            <person name="Vo A."/>
            <person name="Wangchuk T."/>
            <person name="Wangdi T."/>
            <person name="Weiand M."/>
            <person name="Wilkinson J."/>
            <person name="Wilson A."/>
            <person name="Yadav S."/>
            <person name="Young G."/>
            <person name="Yu Q."/>
            <person name="Zembek L."/>
            <person name="Zhong D."/>
            <person name="Zimmer A."/>
            <person name="Zwirko Z."/>
            <person name="Jaffe D.B."/>
            <person name="Alvarez P."/>
            <person name="Brockman W."/>
            <person name="Butler J."/>
            <person name="Chin C."/>
            <person name="Gnerre S."/>
            <person name="Grabherr M."/>
            <person name="Kleber M."/>
            <person name="Mauceli E."/>
            <person name="MacCallum I."/>
        </authorList>
    </citation>
    <scope>NUCLEOTIDE SEQUENCE [LARGE SCALE GENOMIC DNA]</scope>
    <source>
        <strain evidence="6">MSH-3 / Tucson 14011-0111.49</strain>
    </source>
</reference>
<sequence>MNPFPSALTTRVIAAPVKTAAGRRQPRTPKTPKESTIKGCACKRTSCIKNYCDCYQSMRICHEFCKCVDCKNSVERPLVTDNLPKNSRRQRASAVAAKVEAGVLKVGLKPAPTTPSKVIVQGKRNQPGDQPIIPLGVRIVPKPTPMKLLPDKPRGMPQEPVLIQMPQPQHQLKQLTNEPRHHVVPKFRPDQDRLMSQSMPESQAWCGSPPQSSVIVSSPSCEVTEAEKENTEETKSKELNLFIQPVNTTLLECMLIQATEAEQLGLSDIQVGQLVLSEFFKGLQLIYDTSCGKKAE</sequence>
<keyword evidence="6" id="KW-1185">Reference proteome</keyword>
<feature type="domain" description="CRC" evidence="4">
    <location>
        <begin position="1"/>
        <end position="75"/>
    </location>
</feature>
<dbReference type="PANTHER" id="PTHR12446">
    <property type="entry name" value="TESMIN/TSO1-RELATED"/>
    <property type="match status" value="1"/>
</dbReference>
<dbReference type="EMBL" id="CH479184">
    <property type="protein sequence ID" value="EDW36825.1"/>
    <property type="molecule type" value="Genomic_DNA"/>
</dbReference>
<dbReference type="OMA" id="CDCYQSM"/>
<dbReference type="GO" id="GO:0006355">
    <property type="term" value="P:regulation of DNA-templated transcription"/>
    <property type="evidence" value="ECO:0007669"/>
    <property type="project" value="TreeGrafter"/>
</dbReference>
<evidence type="ECO:0000259" key="4">
    <source>
        <dbReference type="PROSITE" id="PS51634"/>
    </source>
</evidence>
<dbReference type="AlphaFoldDB" id="B4GJK9"/>
<organism evidence="6">
    <name type="scientific">Drosophila persimilis</name>
    <name type="common">Fruit fly</name>
    <dbReference type="NCBI Taxonomy" id="7234"/>
    <lineage>
        <taxon>Eukaryota</taxon>
        <taxon>Metazoa</taxon>
        <taxon>Ecdysozoa</taxon>
        <taxon>Arthropoda</taxon>
        <taxon>Hexapoda</taxon>
        <taxon>Insecta</taxon>
        <taxon>Pterygota</taxon>
        <taxon>Neoptera</taxon>
        <taxon>Endopterygota</taxon>
        <taxon>Diptera</taxon>
        <taxon>Brachycera</taxon>
        <taxon>Muscomorpha</taxon>
        <taxon>Ephydroidea</taxon>
        <taxon>Drosophilidae</taxon>
        <taxon>Drosophila</taxon>
        <taxon>Sophophora</taxon>
    </lineage>
</organism>
<dbReference type="InterPro" id="IPR028307">
    <property type="entry name" value="Lin-54_fam"/>
</dbReference>
<accession>B4GJK9</accession>
<dbReference type="PANTHER" id="PTHR12446:SF34">
    <property type="entry name" value="PROTEIN LIN-54 HOMOLOG"/>
    <property type="match status" value="1"/>
</dbReference>
<dbReference type="HOGENOM" id="CLU_1157482_0_0_1"/>
<protein>
    <submittedName>
        <fullName evidence="5">GL25902</fullName>
    </submittedName>
</protein>
<comment type="similarity">
    <text evidence="2">Belongs to the lin-54 family.</text>
</comment>
<evidence type="ECO:0000313" key="5">
    <source>
        <dbReference type="EMBL" id="EDW36825.1"/>
    </source>
</evidence>
<dbReference type="STRING" id="7234.B4GJK9"/>
<gene>
    <name evidence="5" type="primary">Dper\GL25902</name>
    <name evidence="5" type="ORF">Dper_GL25902</name>
</gene>
<dbReference type="PROSITE" id="PS51634">
    <property type="entry name" value="CRC"/>
    <property type="match status" value="1"/>
</dbReference>
<proteinExistence type="inferred from homology"/>
<name>B4GJK9_DROPE</name>
<comment type="subcellular location">
    <subcellularLocation>
        <location evidence="1">Nucleus</location>
    </subcellularLocation>
</comment>
<evidence type="ECO:0000313" key="6">
    <source>
        <dbReference type="Proteomes" id="UP000008744"/>
    </source>
</evidence>
<dbReference type="Pfam" id="PF03638">
    <property type="entry name" value="TCR"/>
    <property type="match status" value="1"/>
</dbReference>
<dbReference type="KEGG" id="dpe:6593705"/>
<dbReference type="PhylomeDB" id="B4GJK9"/>
<dbReference type="eggNOG" id="KOG1171">
    <property type="taxonomic scope" value="Eukaryota"/>
</dbReference>
<dbReference type="InterPro" id="IPR005172">
    <property type="entry name" value="CRC"/>
</dbReference>
<dbReference type="SMART" id="SM01114">
    <property type="entry name" value="CXC"/>
    <property type="match status" value="1"/>
</dbReference>
<dbReference type="OrthoDB" id="6283463at2759"/>
<evidence type="ECO:0000256" key="2">
    <source>
        <dbReference type="ARBA" id="ARBA00007267"/>
    </source>
</evidence>
<dbReference type="GO" id="GO:0005634">
    <property type="term" value="C:nucleus"/>
    <property type="evidence" value="ECO:0007669"/>
    <property type="project" value="UniProtKB-SubCell"/>
</dbReference>
<evidence type="ECO:0000256" key="1">
    <source>
        <dbReference type="ARBA" id="ARBA00004123"/>
    </source>
</evidence>
<dbReference type="Proteomes" id="UP000008744">
    <property type="component" value="Unassembled WGS sequence"/>
</dbReference>